<evidence type="ECO:0000313" key="12">
    <source>
        <dbReference type="Proteomes" id="UP000230069"/>
    </source>
</evidence>
<feature type="region of interest" description="Disordered" evidence="9">
    <location>
        <begin position="318"/>
        <end position="377"/>
    </location>
</feature>
<keyword evidence="2" id="KW-0217">Developmental protein</keyword>
<dbReference type="InterPro" id="IPR021182">
    <property type="entry name" value="SOK_magnoliopsida"/>
</dbReference>
<feature type="compositionally biased region" description="Basic and acidic residues" evidence="9">
    <location>
        <begin position="360"/>
        <end position="377"/>
    </location>
</feature>
<keyword evidence="5" id="KW-0472">Membrane</keyword>
<dbReference type="OrthoDB" id="1280899at2759"/>
<keyword evidence="3" id="KW-1003">Cell membrane</keyword>
<evidence type="ECO:0000256" key="8">
    <source>
        <dbReference type="ARBA" id="ARBA00046534"/>
    </source>
</evidence>
<dbReference type="GO" id="GO:0051301">
    <property type="term" value="P:cell division"/>
    <property type="evidence" value="ECO:0007669"/>
    <property type="project" value="UniProtKB-KW"/>
</dbReference>
<keyword evidence="4" id="KW-0132">Cell division</keyword>
<gene>
    <name evidence="11" type="ORF">AQUCO_01000691v1</name>
</gene>
<dbReference type="InterPro" id="IPR010369">
    <property type="entry name" value="SOK"/>
</dbReference>
<dbReference type="STRING" id="218851.A0A2G5EB67"/>
<feature type="region of interest" description="Disordered" evidence="9">
    <location>
        <begin position="215"/>
        <end position="246"/>
    </location>
</feature>
<dbReference type="InParanoid" id="A0A2G5EB67"/>
<evidence type="ECO:0000313" key="11">
    <source>
        <dbReference type="EMBL" id="PIA52992.1"/>
    </source>
</evidence>
<dbReference type="PIRSF" id="PIRSF031043">
    <property type="entry name" value="UCP031043"/>
    <property type="match status" value="1"/>
</dbReference>
<dbReference type="InterPro" id="IPR048351">
    <property type="entry name" value="SOK_DIX"/>
</dbReference>
<proteinExistence type="inferred from homology"/>
<reference evidence="11 12" key="1">
    <citation type="submission" date="2017-09" db="EMBL/GenBank/DDBJ databases">
        <title>WGS assembly of Aquilegia coerulea Goldsmith.</title>
        <authorList>
            <person name="Hodges S."/>
            <person name="Kramer E."/>
            <person name="Nordborg M."/>
            <person name="Tomkins J."/>
            <person name="Borevitz J."/>
            <person name="Derieg N."/>
            <person name="Yan J."/>
            <person name="Mihaltcheva S."/>
            <person name="Hayes R.D."/>
            <person name="Rokhsar D."/>
        </authorList>
    </citation>
    <scope>NUCLEOTIDE SEQUENCE [LARGE SCALE GENOMIC DNA]</scope>
    <source>
        <strain evidence="12">cv. Goldsmith</strain>
    </source>
</reference>
<evidence type="ECO:0000256" key="3">
    <source>
        <dbReference type="ARBA" id="ARBA00022475"/>
    </source>
</evidence>
<feature type="compositionally biased region" description="Basic and acidic residues" evidence="9">
    <location>
        <begin position="336"/>
        <end position="351"/>
    </location>
</feature>
<sequence length="416" mass="46988">MAVNLNGRRRTTTRKEFQLDYKDREKSPERTEDVIIERKVVPVVYYLSRNGLLEHPHFIEVPLASPTHGLYLKDVINRLNILRGKGIASMYSWSSKRTYKNGFVWHDLSENDFIHSAHGCNEYVLKGSELLERSLSFSSSSRSHHHETVSSSSTTSSGKLVVGVEVETTQKIERNRRRNQSWSSIDLNEYKVHKTANADASTQTDDKRRRRRTTTILKDHEEQEEEEEVVIISPPPPPPPLSSSPETLESLMKEADDGEINNKKKVIIEEYCGDDDGGGGGADIRNQSVKNNYPSGRSKASAVLMQLISCGSISFNNINNETRLTPPPPPPPPPRGTRDEKIGMGGEDKEYFSGSLIETNKNKDEYPALKRSSSDRGLKQLELVEKEREEEEELGVRSNCMALPRKSIKKQDNVVI</sequence>
<dbReference type="GO" id="GO:2000067">
    <property type="term" value="P:regulation of root morphogenesis"/>
    <property type="evidence" value="ECO:0007669"/>
    <property type="project" value="UniProtKB-ARBA"/>
</dbReference>
<evidence type="ECO:0000256" key="6">
    <source>
        <dbReference type="ARBA" id="ARBA00023306"/>
    </source>
</evidence>
<keyword evidence="6" id="KW-0131">Cell cycle</keyword>
<dbReference type="Proteomes" id="UP000230069">
    <property type="component" value="Unassembled WGS sequence"/>
</dbReference>
<accession>A0A2G5EB67</accession>
<feature type="region of interest" description="Disordered" evidence="9">
    <location>
        <begin position="141"/>
        <end position="162"/>
    </location>
</feature>
<evidence type="ECO:0000256" key="4">
    <source>
        <dbReference type="ARBA" id="ARBA00022618"/>
    </source>
</evidence>
<comment type="subcellular location">
    <subcellularLocation>
        <location evidence="1">Cell membrane</location>
        <topology evidence="1">Peripheral membrane protein</topology>
        <orientation evidence="1">Cytoplasmic side</orientation>
    </subcellularLocation>
</comment>
<evidence type="ECO:0000256" key="1">
    <source>
        <dbReference type="ARBA" id="ARBA00004413"/>
    </source>
</evidence>
<dbReference type="PANTHER" id="PTHR31083">
    <property type="entry name" value="UPSTREAM OF FLC PROTEIN (DUF966)"/>
    <property type="match status" value="1"/>
</dbReference>
<feature type="domain" description="SOSEKI DIX-like" evidence="10">
    <location>
        <begin position="41"/>
        <end position="131"/>
    </location>
</feature>
<evidence type="ECO:0000259" key="10">
    <source>
        <dbReference type="Pfam" id="PF06136"/>
    </source>
</evidence>
<evidence type="ECO:0000256" key="9">
    <source>
        <dbReference type="SAM" id="MobiDB-lite"/>
    </source>
</evidence>
<dbReference type="Pfam" id="PF06136">
    <property type="entry name" value="SOK"/>
    <property type="match status" value="1"/>
</dbReference>
<dbReference type="GO" id="GO:0005886">
    <property type="term" value="C:plasma membrane"/>
    <property type="evidence" value="ECO:0007669"/>
    <property type="project" value="UniProtKB-SubCell"/>
</dbReference>
<feature type="compositionally biased region" description="Pro residues" evidence="9">
    <location>
        <begin position="325"/>
        <end position="335"/>
    </location>
</feature>
<dbReference type="GO" id="GO:0051258">
    <property type="term" value="P:protein polymerization"/>
    <property type="evidence" value="ECO:0007669"/>
    <property type="project" value="UniProtKB-ARBA"/>
</dbReference>
<dbReference type="PANTHER" id="PTHR31083:SF4">
    <property type="entry name" value="PROTEIN SOSEKI 4-RELATED"/>
    <property type="match status" value="1"/>
</dbReference>
<evidence type="ECO:0000256" key="2">
    <source>
        <dbReference type="ARBA" id="ARBA00022473"/>
    </source>
</evidence>
<dbReference type="GO" id="GO:0051302">
    <property type="term" value="P:regulation of cell division"/>
    <property type="evidence" value="ECO:0007669"/>
    <property type="project" value="UniProtKB-ARBA"/>
</dbReference>
<keyword evidence="12" id="KW-1185">Reference proteome</keyword>
<comment type="similarity">
    <text evidence="7">Belongs to the SOSEKI family.</text>
</comment>
<dbReference type="AlphaFoldDB" id="A0A2G5EB67"/>
<dbReference type="EMBL" id="KZ305027">
    <property type="protein sequence ID" value="PIA52992.1"/>
    <property type="molecule type" value="Genomic_DNA"/>
</dbReference>
<feature type="compositionally biased region" description="Pro residues" evidence="9">
    <location>
        <begin position="233"/>
        <end position="242"/>
    </location>
</feature>
<organism evidence="11 12">
    <name type="scientific">Aquilegia coerulea</name>
    <name type="common">Rocky mountain columbine</name>
    <dbReference type="NCBI Taxonomy" id="218851"/>
    <lineage>
        <taxon>Eukaryota</taxon>
        <taxon>Viridiplantae</taxon>
        <taxon>Streptophyta</taxon>
        <taxon>Embryophyta</taxon>
        <taxon>Tracheophyta</taxon>
        <taxon>Spermatophyta</taxon>
        <taxon>Magnoliopsida</taxon>
        <taxon>Ranunculales</taxon>
        <taxon>Ranunculaceae</taxon>
        <taxon>Thalictroideae</taxon>
        <taxon>Aquilegia</taxon>
    </lineage>
</organism>
<dbReference type="GO" id="GO:0090708">
    <property type="term" value="P:specification of plant organ axis polarity"/>
    <property type="evidence" value="ECO:0007669"/>
    <property type="project" value="UniProtKB-ARBA"/>
</dbReference>
<name>A0A2G5EB67_AQUCA</name>
<evidence type="ECO:0000256" key="5">
    <source>
        <dbReference type="ARBA" id="ARBA00023136"/>
    </source>
</evidence>
<protein>
    <recommendedName>
        <fullName evidence="10">SOSEKI DIX-like domain-containing protein</fullName>
    </recommendedName>
</protein>
<evidence type="ECO:0000256" key="7">
    <source>
        <dbReference type="ARBA" id="ARBA00024211"/>
    </source>
</evidence>
<comment type="subunit">
    <text evidence="8">Homodimer. Forms long polymer filaments with other SOKs proteins polymers (e.g. SOK1, SOK2, SOK3 and SOK4) crucial for polar localization and biological activity. Binds to ANGUSTIFOLIA (AN).</text>
</comment>